<accession>A0A1S9UV81</accession>
<organism evidence="2 3">
    <name type="scientific">Bacillus cereus</name>
    <dbReference type="NCBI Taxonomy" id="1396"/>
    <lineage>
        <taxon>Bacteria</taxon>
        <taxon>Bacillati</taxon>
        <taxon>Bacillota</taxon>
        <taxon>Bacilli</taxon>
        <taxon>Bacillales</taxon>
        <taxon>Bacillaceae</taxon>
        <taxon>Bacillus</taxon>
        <taxon>Bacillus cereus group</taxon>
    </lineage>
</organism>
<dbReference type="EMBL" id="MUAL01000018">
    <property type="protein sequence ID" value="OOR26147.1"/>
    <property type="molecule type" value="Genomic_DNA"/>
</dbReference>
<dbReference type="Pfam" id="PF10651">
    <property type="entry name" value="BppU_N"/>
    <property type="match status" value="1"/>
</dbReference>
<dbReference type="Gene3D" id="2.60.40.3350">
    <property type="match status" value="1"/>
</dbReference>
<proteinExistence type="predicted"/>
<gene>
    <name evidence="2" type="ORF">BW892_12650</name>
</gene>
<feature type="domain" description="BppU N-terminal" evidence="1">
    <location>
        <begin position="6"/>
        <end position="139"/>
    </location>
</feature>
<name>A0A1S9UV81_BACCE</name>
<evidence type="ECO:0000313" key="2">
    <source>
        <dbReference type="EMBL" id="OOR26147.1"/>
    </source>
</evidence>
<sequence>MTFKTAEITVDLMENVNTKEIDFSQGDQNSAKLFLNLTNRWEELDLSGATAVRVTFEKPDGTTVFQKDCQPINAMKGKYQIILNTQTLASAGTVIAQVLITEIGRQLESKPFIFTVKRSLSSDEVVESKNEYTIIQKAIEVGEKLEGVDIDGIIAAGAKADGAVKRTGDTMTGNLTVPRLYAGSSPDKQANVGTGNADVYLSNTLSKKYLQLKDDGALLYNNVPVALADTAQMQKITLDNGGATISISDTSKNILDEIKTKGPGMNTIYCAGGVQGQTPNNKSWRGVSFLNSVSYGLVWAKDFHNKFFTNYMDNGNWLGWVEHSDANLTQNIKITQDNGDSIIQARNNTEDILKLVSDAGRGFRTIYAAGSALNTPTTRVFRGFANMQGINYGYIIGVDTDNRMWTNFINGSTWSGWKCVNGSDKDGRANLTLTADATNINAGFPPTAIRRGNTVTFRMHIKRNLGSTGTLVTTLPVGMRPIDSLVYYVPSLDGTTVSVHVASNGDVNVYTADKDIKFSTTYVVD</sequence>
<dbReference type="AlphaFoldDB" id="A0A1S9UV81"/>
<dbReference type="RefSeq" id="WP_256859872.1">
    <property type="nucleotide sequence ID" value="NZ_MUAL01000018.1"/>
</dbReference>
<comment type="caution">
    <text evidence="2">The sequence shown here is derived from an EMBL/GenBank/DDBJ whole genome shotgun (WGS) entry which is preliminary data.</text>
</comment>
<evidence type="ECO:0000259" key="1">
    <source>
        <dbReference type="Pfam" id="PF10651"/>
    </source>
</evidence>
<dbReference type="InterPro" id="IPR018913">
    <property type="entry name" value="BppU_N"/>
</dbReference>
<dbReference type="Proteomes" id="UP000191124">
    <property type="component" value="Unassembled WGS sequence"/>
</dbReference>
<evidence type="ECO:0000313" key="3">
    <source>
        <dbReference type="Proteomes" id="UP000191124"/>
    </source>
</evidence>
<reference evidence="2 3" key="1">
    <citation type="submission" date="2017-01" db="EMBL/GenBank/DDBJ databases">
        <title>Bacillus cereus isolates.</title>
        <authorList>
            <person name="Beno S.M."/>
        </authorList>
    </citation>
    <scope>NUCLEOTIDE SEQUENCE [LARGE SCALE GENOMIC DNA]</scope>
    <source>
        <strain evidence="2 3">FSL M7-1219</strain>
    </source>
</reference>
<protein>
    <recommendedName>
        <fullName evidence="1">BppU N-terminal domain-containing protein</fullName>
    </recommendedName>
</protein>